<feature type="compositionally biased region" description="Low complexity" evidence="1">
    <location>
        <begin position="130"/>
        <end position="146"/>
    </location>
</feature>
<sequence length="146" mass="15550">MGQVTVTLDGRQLGLGDEDSPRLRFEGTGAGLVLDRLELGHGRIALRALDGRFLAVRPDPGLSYGVYPEDELTPAAAFEEVLWPTGQVSLRSCHLTYVGADAAGRIIVNRTEAGPLERFHLVAMPSATMPAQRQPTSTPAPATTAT</sequence>
<protein>
    <submittedName>
        <fullName evidence="2">Uncharacterized protein</fullName>
    </submittedName>
</protein>
<reference evidence="2" key="1">
    <citation type="submission" date="2020-02" db="EMBL/GenBank/DDBJ databases">
        <authorList>
            <person name="Meier V. D."/>
        </authorList>
    </citation>
    <scope>NUCLEOTIDE SEQUENCE</scope>
    <source>
        <strain evidence="2">AVDCRST_MAG47</strain>
    </source>
</reference>
<dbReference type="AlphaFoldDB" id="A0A6J4NI53"/>
<proteinExistence type="predicted"/>
<dbReference type="CDD" id="cd00257">
    <property type="entry name" value="beta-trefoil_FSCN-like"/>
    <property type="match status" value="1"/>
</dbReference>
<evidence type="ECO:0000313" key="2">
    <source>
        <dbReference type="EMBL" id="CAA9385774.1"/>
    </source>
</evidence>
<feature type="region of interest" description="Disordered" evidence="1">
    <location>
        <begin position="127"/>
        <end position="146"/>
    </location>
</feature>
<gene>
    <name evidence="2" type="ORF">AVDCRST_MAG47-2532</name>
</gene>
<evidence type="ECO:0000256" key="1">
    <source>
        <dbReference type="SAM" id="MobiDB-lite"/>
    </source>
</evidence>
<dbReference type="InterPro" id="IPR008999">
    <property type="entry name" value="Actin-crosslinking"/>
</dbReference>
<organism evidence="2">
    <name type="scientific">uncultured Nocardioidaceae bacterium</name>
    <dbReference type="NCBI Taxonomy" id="253824"/>
    <lineage>
        <taxon>Bacteria</taxon>
        <taxon>Bacillati</taxon>
        <taxon>Actinomycetota</taxon>
        <taxon>Actinomycetes</taxon>
        <taxon>Propionibacteriales</taxon>
        <taxon>Nocardioidaceae</taxon>
        <taxon>environmental samples</taxon>
    </lineage>
</organism>
<dbReference type="EMBL" id="CADCUK010000162">
    <property type="protein sequence ID" value="CAA9385774.1"/>
    <property type="molecule type" value="Genomic_DNA"/>
</dbReference>
<dbReference type="SUPFAM" id="SSF50405">
    <property type="entry name" value="Actin-crosslinking proteins"/>
    <property type="match status" value="1"/>
</dbReference>
<name>A0A6J4NI53_9ACTN</name>
<accession>A0A6J4NI53</accession>
<dbReference type="Gene3D" id="2.80.10.50">
    <property type="match status" value="1"/>
</dbReference>